<evidence type="ECO:0000313" key="2">
    <source>
        <dbReference type="EMBL" id="PRZ42878.1"/>
    </source>
</evidence>
<evidence type="ECO:0000259" key="1">
    <source>
        <dbReference type="Pfam" id="PF10006"/>
    </source>
</evidence>
<feature type="domain" description="DUF2249" evidence="1">
    <location>
        <begin position="103"/>
        <end position="171"/>
    </location>
</feature>
<dbReference type="EMBL" id="PVUE01000004">
    <property type="protein sequence ID" value="PRZ42878.1"/>
    <property type="molecule type" value="Genomic_DNA"/>
</dbReference>
<dbReference type="Proteomes" id="UP000237752">
    <property type="component" value="Unassembled WGS sequence"/>
</dbReference>
<protein>
    <submittedName>
        <fullName evidence="2">Uncharacterized protein (DUF2249 family)</fullName>
    </submittedName>
</protein>
<evidence type="ECO:0000313" key="3">
    <source>
        <dbReference type="Proteomes" id="UP000237752"/>
    </source>
</evidence>
<gene>
    <name evidence="2" type="ORF">CLV47_104226</name>
</gene>
<organism evidence="2 3">
    <name type="scientific">Antricoccus suffuscus</name>
    <dbReference type="NCBI Taxonomy" id="1629062"/>
    <lineage>
        <taxon>Bacteria</taxon>
        <taxon>Bacillati</taxon>
        <taxon>Actinomycetota</taxon>
        <taxon>Actinomycetes</taxon>
        <taxon>Geodermatophilales</taxon>
        <taxon>Antricoccaceae</taxon>
        <taxon>Antricoccus</taxon>
    </lineage>
</organism>
<dbReference type="AlphaFoldDB" id="A0A2T1A3I8"/>
<dbReference type="InterPro" id="IPR018720">
    <property type="entry name" value="DUF2249"/>
</dbReference>
<sequence length="174" mass="20166">MLASLYRYQPRRREITDHPVAGPDSGAEFQALLEAFTRTLRRLGQVGYPDDASRLAARAWSAIRHRNPAEAQRINGTMHYLARLPSITEQQKENFMSQEDIQLDVRSEIPARRHELIFETYHGLSDGNAFVLVNDHDPKPLYYQFEAEHTGQFSWDYLEEGPETWRVRIGRVAP</sequence>
<keyword evidence="3" id="KW-1185">Reference proteome</keyword>
<proteinExistence type="predicted"/>
<name>A0A2T1A3I8_9ACTN</name>
<dbReference type="Pfam" id="PF10006">
    <property type="entry name" value="DUF2249"/>
    <property type="match status" value="1"/>
</dbReference>
<accession>A0A2T1A3I8</accession>
<comment type="caution">
    <text evidence="2">The sequence shown here is derived from an EMBL/GenBank/DDBJ whole genome shotgun (WGS) entry which is preliminary data.</text>
</comment>
<reference evidence="2 3" key="1">
    <citation type="submission" date="2018-03" db="EMBL/GenBank/DDBJ databases">
        <title>Genomic Encyclopedia of Archaeal and Bacterial Type Strains, Phase II (KMG-II): from individual species to whole genera.</title>
        <authorList>
            <person name="Goeker M."/>
        </authorList>
    </citation>
    <scope>NUCLEOTIDE SEQUENCE [LARGE SCALE GENOMIC DNA]</scope>
    <source>
        <strain evidence="2 3">DSM 100065</strain>
    </source>
</reference>